<evidence type="ECO:0008006" key="4">
    <source>
        <dbReference type="Google" id="ProtNLM"/>
    </source>
</evidence>
<evidence type="ECO:0000313" key="3">
    <source>
        <dbReference type="Proteomes" id="UP000761423"/>
    </source>
</evidence>
<feature type="transmembrane region" description="Helical" evidence="1">
    <location>
        <begin position="20"/>
        <end position="40"/>
    </location>
</feature>
<dbReference type="EMBL" id="JAAJBV010000003">
    <property type="protein sequence ID" value="NHM04078.1"/>
    <property type="molecule type" value="Genomic_DNA"/>
</dbReference>
<dbReference type="Proteomes" id="UP000761423">
    <property type="component" value="Unassembled WGS sequence"/>
</dbReference>
<accession>A0ABX0ICP1</accession>
<keyword evidence="1" id="KW-1133">Transmembrane helix</keyword>
<proteinExistence type="predicted"/>
<keyword evidence="1" id="KW-0472">Membrane</keyword>
<feature type="transmembrane region" description="Helical" evidence="1">
    <location>
        <begin position="46"/>
        <end position="64"/>
    </location>
</feature>
<sequence>MRTIKTNKTLKNTTSKVYTLHQLDWLEYVALGLSLWFVFYPKPYEILLVALLLLPFVGMFLNGLHKPSIASLVEVDYSAKEKYDVADFIDVPAWAIVLRVLMDYETDSFIAILTAGTVALVGICLFLLVTHQQISDSNKDKSWIYGSIVFSFFVYSYSAVVAVNCTFDNSEPKVYETEVIDKHISRSRKGGRSYYVKVKPWGHHYDAENIRVSSSEYDLYHIHDQVVVDYKEGLLGIPWYYLEK</sequence>
<evidence type="ECO:0000313" key="2">
    <source>
        <dbReference type="EMBL" id="NHM04078.1"/>
    </source>
</evidence>
<dbReference type="RefSeq" id="WP_166236077.1">
    <property type="nucleotide sequence ID" value="NZ_JAAJBV010000003.1"/>
</dbReference>
<feature type="transmembrane region" description="Helical" evidence="1">
    <location>
        <begin position="142"/>
        <end position="163"/>
    </location>
</feature>
<keyword evidence="3" id="KW-1185">Reference proteome</keyword>
<reference evidence="2 3" key="1">
    <citation type="submission" date="2020-02" db="EMBL/GenBank/DDBJ databases">
        <authorList>
            <person name="Chen W.-M."/>
        </authorList>
    </citation>
    <scope>NUCLEOTIDE SEQUENCE [LARGE SCALE GENOMIC DNA]</scope>
    <source>
        <strain evidence="2 3">TWA-26</strain>
    </source>
</reference>
<name>A0ABX0ICP1_9FLAO</name>
<gene>
    <name evidence="2" type="ORF">G4L40_05095</name>
</gene>
<protein>
    <recommendedName>
        <fullName evidence="4">DUF3592 domain-containing protein</fullName>
    </recommendedName>
</protein>
<feature type="transmembrane region" description="Helical" evidence="1">
    <location>
        <begin position="108"/>
        <end position="130"/>
    </location>
</feature>
<evidence type="ECO:0000256" key="1">
    <source>
        <dbReference type="SAM" id="Phobius"/>
    </source>
</evidence>
<keyword evidence="1" id="KW-0812">Transmembrane</keyword>
<organism evidence="2 3">
    <name type="scientific">Flavobacterium celericrescens</name>
    <dbReference type="NCBI Taxonomy" id="2709780"/>
    <lineage>
        <taxon>Bacteria</taxon>
        <taxon>Pseudomonadati</taxon>
        <taxon>Bacteroidota</taxon>
        <taxon>Flavobacteriia</taxon>
        <taxon>Flavobacteriales</taxon>
        <taxon>Flavobacteriaceae</taxon>
        <taxon>Flavobacterium</taxon>
    </lineage>
</organism>
<comment type="caution">
    <text evidence="2">The sequence shown here is derived from an EMBL/GenBank/DDBJ whole genome shotgun (WGS) entry which is preliminary data.</text>
</comment>